<dbReference type="Proteomes" id="UP000814140">
    <property type="component" value="Unassembled WGS sequence"/>
</dbReference>
<name>A0ACB8TKZ8_9AGAM</name>
<reference evidence="1" key="1">
    <citation type="submission" date="2021-03" db="EMBL/GenBank/DDBJ databases">
        <authorList>
            <consortium name="DOE Joint Genome Institute"/>
            <person name="Ahrendt S."/>
            <person name="Looney B.P."/>
            <person name="Miyauchi S."/>
            <person name="Morin E."/>
            <person name="Drula E."/>
            <person name="Courty P.E."/>
            <person name="Chicoki N."/>
            <person name="Fauchery L."/>
            <person name="Kohler A."/>
            <person name="Kuo A."/>
            <person name="Labutti K."/>
            <person name="Pangilinan J."/>
            <person name="Lipzen A."/>
            <person name="Riley R."/>
            <person name="Andreopoulos W."/>
            <person name="He G."/>
            <person name="Johnson J."/>
            <person name="Barry K.W."/>
            <person name="Grigoriev I.V."/>
            <person name="Nagy L."/>
            <person name="Hibbett D."/>
            <person name="Henrissat B."/>
            <person name="Matheny P.B."/>
            <person name="Labbe J."/>
            <person name="Martin F."/>
        </authorList>
    </citation>
    <scope>NUCLEOTIDE SEQUENCE</scope>
    <source>
        <strain evidence="1">HHB10654</strain>
    </source>
</reference>
<reference evidence="1" key="2">
    <citation type="journal article" date="2022" name="New Phytol.">
        <title>Evolutionary transition to the ectomycorrhizal habit in the genomes of a hyperdiverse lineage of mushroom-forming fungi.</title>
        <authorList>
            <person name="Looney B."/>
            <person name="Miyauchi S."/>
            <person name="Morin E."/>
            <person name="Drula E."/>
            <person name="Courty P.E."/>
            <person name="Kohler A."/>
            <person name="Kuo A."/>
            <person name="LaButti K."/>
            <person name="Pangilinan J."/>
            <person name="Lipzen A."/>
            <person name="Riley R."/>
            <person name="Andreopoulos W."/>
            <person name="He G."/>
            <person name="Johnson J."/>
            <person name="Nolan M."/>
            <person name="Tritt A."/>
            <person name="Barry K.W."/>
            <person name="Grigoriev I.V."/>
            <person name="Nagy L.G."/>
            <person name="Hibbett D."/>
            <person name="Henrissat B."/>
            <person name="Matheny P.B."/>
            <person name="Labbe J."/>
            <person name="Martin F.M."/>
        </authorList>
    </citation>
    <scope>NUCLEOTIDE SEQUENCE</scope>
    <source>
        <strain evidence="1">HHB10654</strain>
    </source>
</reference>
<gene>
    <name evidence="1" type="ORF">BV25DRAFT_1910839</name>
</gene>
<evidence type="ECO:0000313" key="1">
    <source>
        <dbReference type="EMBL" id="KAI0069138.1"/>
    </source>
</evidence>
<dbReference type="EMBL" id="MU277187">
    <property type="protein sequence ID" value="KAI0069138.1"/>
    <property type="molecule type" value="Genomic_DNA"/>
</dbReference>
<protein>
    <submittedName>
        <fullName evidence="1">Clavaminate synthase-like protein</fullName>
    </submittedName>
</protein>
<proteinExistence type="predicted"/>
<sequence length="416" mass="47401">MMAFKRLSTSLNIVRTQAGPSTSNRRQLATSSLTIPSLNATFPYRWLRDSCQCPECVHPTTFQKLHRTTDIPSNLSPNTDGVRITQDGVHVEWTSGHQSFYPSEFLARYASPAALAAFHRDTARVPWDRRRFVHSGRPSIGYEELQMAHKLKEAIEQLAQYGLMIVEGVPNIETSDERCEARMLAKRLGELRWTFYGEAWDVKNVVNSRNIAYTNLYLGLHMDLQYFEHPPRYQVLHCLRNRVKGGASLFVDALHAANIMRERYPADFDILASTPVPFHYVNDGHHLHYSHPTIQLTDLPDRTSGRREIAYVNYSPPFQAPLPPSTPPEFYAALERFAAELDAPGVTFEYTLKETDAVVFDNRRVLHARTAFEDAADAGGEEKNGPNRWLKGCYFEADMMMDHGRVLKEKAEKGEL</sequence>
<comment type="caution">
    <text evidence="1">The sequence shown here is derived from an EMBL/GenBank/DDBJ whole genome shotgun (WGS) entry which is preliminary data.</text>
</comment>
<evidence type="ECO:0000313" key="2">
    <source>
        <dbReference type="Proteomes" id="UP000814140"/>
    </source>
</evidence>
<accession>A0ACB8TKZ8</accession>
<keyword evidence="2" id="KW-1185">Reference proteome</keyword>
<organism evidence="1 2">
    <name type="scientific">Artomyces pyxidatus</name>
    <dbReference type="NCBI Taxonomy" id="48021"/>
    <lineage>
        <taxon>Eukaryota</taxon>
        <taxon>Fungi</taxon>
        <taxon>Dikarya</taxon>
        <taxon>Basidiomycota</taxon>
        <taxon>Agaricomycotina</taxon>
        <taxon>Agaricomycetes</taxon>
        <taxon>Russulales</taxon>
        <taxon>Auriscalpiaceae</taxon>
        <taxon>Artomyces</taxon>
    </lineage>
</organism>